<dbReference type="NCBIfam" id="NF041770">
    <property type="entry name" value="CFI_box_CTERM"/>
    <property type="match status" value="1"/>
</dbReference>
<proteinExistence type="predicted"/>
<keyword evidence="2" id="KW-1185">Reference proteome</keyword>
<protein>
    <submittedName>
        <fullName evidence="1">Uncharacterized protein</fullName>
    </submittedName>
</protein>
<dbReference type="EMBL" id="WKJJ01000001">
    <property type="protein sequence ID" value="MRV70592.1"/>
    <property type="molecule type" value="Genomic_DNA"/>
</dbReference>
<name>A0A7X2LS50_9BURK</name>
<reference evidence="1 2" key="1">
    <citation type="submission" date="2019-11" db="EMBL/GenBank/DDBJ databases">
        <title>Novel species isolated from a subtropical stream in China.</title>
        <authorList>
            <person name="Lu H."/>
        </authorList>
    </citation>
    <scope>NUCLEOTIDE SEQUENCE [LARGE SCALE GENOMIC DNA]</scope>
    <source>
        <strain evidence="1 2">FT92W</strain>
    </source>
</reference>
<evidence type="ECO:0000313" key="2">
    <source>
        <dbReference type="Proteomes" id="UP000446768"/>
    </source>
</evidence>
<dbReference type="InterPro" id="IPR049886">
    <property type="entry name" value="CFI_box_CTERM_dom"/>
</dbReference>
<accession>A0A7X2LS50</accession>
<dbReference type="AlphaFoldDB" id="A0A7X2LS50"/>
<organism evidence="1 2">
    <name type="scientific">Pseudoduganella rivuli</name>
    <dbReference type="NCBI Taxonomy" id="2666085"/>
    <lineage>
        <taxon>Bacteria</taxon>
        <taxon>Pseudomonadati</taxon>
        <taxon>Pseudomonadota</taxon>
        <taxon>Betaproteobacteria</taxon>
        <taxon>Burkholderiales</taxon>
        <taxon>Oxalobacteraceae</taxon>
        <taxon>Telluria group</taxon>
        <taxon>Pseudoduganella</taxon>
    </lineage>
</organism>
<dbReference type="Proteomes" id="UP000446768">
    <property type="component" value="Unassembled WGS sequence"/>
</dbReference>
<evidence type="ECO:0000313" key="1">
    <source>
        <dbReference type="EMBL" id="MRV70592.1"/>
    </source>
</evidence>
<comment type="caution">
    <text evidence="1">The sequence shown here is derived from an EMBL/GenBank/DDBJ whole genome shotgun (WGS) entry which is preliminary data.</text>
</comment>
<gene>
    <name evidence="1" type="ORF">GJ700_02515</name>
</gene>
<sequence>MKKTKQVTASDLAEMGFCEKRVLLQARYGKRTSLERRHAQQRGLEAHAAFHLDGVRTIAGVTASGSKPWCFIATAVYGGKAPETSVLRQFRDQVLRRTVVGRQIIVRYYQVSPVIADWLDRHPLAARVTRVVLRPVIGLASLALQRQRVKRIATLRGGTP</sequence>